<organism evidence="1 2">
    <name type="scientific">Tripterygium wilfordii</name>
    <name type="common">Thunder God vine</name>
    <dbReference type="NCBI Taxonomy" id="458696"/>
    <lineage>
        <taxon>Eukaryota</taxon>
        <taxon>Viridiplantae</taxon>
        <taxon>Streptophyta</taxon>
        <taxon>Embryophyta</taxon>
        <taxon>Tracheophyta</taxon>
        <taxon>Spermatophyta</taxon>
        <taxon>Magnoliopsida</taxon>
        <taxon>eudicotyledons</taxon>
        <taxon>Gunneridae</taxon>
        <taxon>Pentapetalae</taxon>
        <taxon>rosids</taxon>
        <taxon>fabids</taxon>
        <taxon>Celastrales</taxon>
        <taxon>Celastraceae</taxon>
        <taxon>Tripterygium</taxon>
    </lineage>
</organism>
<evidence type="ECO:0000313" key="2">
    <source>
        <dbReference type="Proteomes" id="UP000593562"/>
    </source>
</evidence>
<name>A0A7J7CQJ7_TRIWF</name>
<proteinExistence type="predicted"/>
<accession>A0A7J7CQJ7</accession>
<keyword evidence="2" id="KW-1185">Reference proteome</keyword>
<evidence type="ECO:0008006" key="3">
    <source>
        <dbReference type="Google" id="ProtNLM"/>
    </source>
</evidence>
<dbReference type="Gene3D" id="3.40.50.2300">
    <property type="match status" value="1"/>
</dbReference>
<dbReference type="Proteomes" id="UP000593562">
    <property type="component" value="Unassembled WGS sequence"/>
</dbReference>
<dbReference type="PANTHER" id="PTHR34836:SF1">
    <property type="entry name" value="OS09G0428600 PROTEIN"/>
    <property type="match status" value="1"/>
</dbReference>
<evidence type="ECO:0000313" key="1">
    <source>
        <dbReference type="EMBL" id="KAF5736146.1"/>
    </source>
</evidence>
<dbReference type="InterPro" id="IPR015683">
    <property type="entry name" value="Ionotropic_Glu_rcpt"/>
</dbReference>
<dbReference type="AlphaFoldDB" id="A0A7J7CQJ7"/>
<dbReference type="PANTHER" id="PTHR34836">
    <property type="entry name" value="OS06G0188250 PROTEIN"/>
    <property type="match status" value="1"/>
</dbReference>
<sequence length="99" mass="11155">MVHDLSVEISCIAAIIGTFKWQKVIAIYEDRNSYTSDLGIITLLSTSLENMDVDLEHYSAFPTMSTLLDPKVIVQEELKLLRGKQSRVFIVLQSSLPLI</sequence>
<dbReference type="EMBL" id="JAAARO010000014">
    <property type="protein sequence ID" value="KAF5736146.1"/>
    <property type="molecule type" value="Genomic_DNA"/>
</dbReference>
<dbReference type="InParanoid" id="A0A7J7CQJ7"/>
<protein>
    <recommendedName>
        <fullName evidence="3">Receptor ligand binding region domain-containing protein</fullName>
    </recommendedName>
</protein>
<gene>
    <name evidence="1" type="ORF">HS088_TW14G00281</name>
</gene>
<comment type="caution">
    <text evidence="1">The sequence shown here is derived from an EMBL/GenBank/DDBJ whole genome shotgun (WGS) entry which is preliminary data.</text>
</comment>
<reference evidence="1 2" key="1">
    <citation type="journal article" date="2020" name="Nat. Commun.">
        <title>Genome of Tripterygium wilfordii and identification of cytochrome P450 involved in triptolide biosynthesis.</title>
        <authorList>
            <person name="Tu L."/>
            <person name="Su P."/>
            <person name="Zhang Z."/>
            <person name="Gao L."/>
            <person name="Wang J."/>
            <person name="Hu T."/>
            <person name="Zhou J."/>
            <person name="Zhang Y."/>
            <person name="Zhao Y."/>
            <person name="Liu Y."/>
            <person name="Song Y."/>
            <person name="Tong Y."/>
            <person name="Lu Y."/>
            <person name="Yang J."/>
            <person name="Xu C."/>
            <person name="Jia M."/>
            <person name="Peters R.J."/>
            <person name="Huang L."/>
            <person name="Gao W."/>
        </authorList>
    </citation>
    <scope>NUCLEOTIDE SEQUENCE [LARGE SCALE GENOMIC DNA]</scope>
    <source>
        <strain evidence="2">cv. XIE 37</strain>
        <tissue evidence="1">Leaf</tissue>
    </source>
</reference>